<dbReference type="EMBL" id="JAJFAZ020000008">
    <property type="protein sequence ID" value="KAI5312711.1"/>
    <property type="molecule type" value="Genomic_DNA"/>
</dbReference>
<proteinExistence type="predicted"/>
<dbReference type="Proteomes" id="UP001054821">
    <property type="component" value="Chromosome 8"/>
</dbReference>
<name>A0AAD4YKP9_PRUDU</name>
<organism evidence="1 2">
    <name type="scientific">Prunus dulcis</name>
    <name type="common">Almond</name>
    <name type="synonym">Amygdalus dulcis</name>
    <dbReference type="NCBI Taxonomy" id="3755"/>
    <lineage>
        <taxon>Eukaryota</taxon>
        <taxon>Viridiplantae</taxon>
        <taxon>Streptophyta</taxon>
        <taxon>Embryophyta</taxon>
        <taxon>Tracheophyta</taxon>
        <taxon>Spermatophyta</taxon>
        <taxon>Magnoliopsida</taxon>
        <taxon>eudicotyledons</taxon>
        <taxon>Gunneridae</taxon>
        <taxon>Pentapetalae</taxon>
        <taxon>rosids</taxon>
        <taxon>fabids</taxon>
        <taxon>Rosales</taxon>
        <taxon>Rosaceae</taxon>
        <taxon>Amygdaloideae</taxon>
        <taxon>Amygdaleae</taxon>
        <taxon>Prunus</taxon>
    </lineage>
</organism>
<evidence type="ECO:0000313" key="2">
    <source>
        <dbReference type="Proteomes" id="UP001054821"/>
    </source>
</evidence>
<evidence type="ECO:0000313" key="1">
    <source>
        <dbReference type="EMBL" id="KAI5312711.1"/>
    </source>
</evidence>
<comment type="caution">
    <text evidence="1">The sequence shown here is derived from an EMBL/GenBank/DDBJ whole genome shotgun (WGS) entry which is preliminary data.</text>
</comment>
<protein>
    <submittedName>
        <fullName evidence="1">Uncharacterized protein</fullName>
    </submittedName>
</protein>
<accession>A0AAD4YKP9</accession>
<gene>
    <name evidence="1" type="ORF">L3X38_041885</name>
</gene>
<reference evidence="1 2" key="1">
    <citation type="journal article" date="2022" name="G3 (Bethesda)">
        <title>Whole-genome sequence and methylome profiling of the almond [Prunus dulcis (Mill.) D.A. Webb] cultivar 'Nonpareil'.</title>
        <authorList>
            <person name="D'Amico-Willman K.M."/>
            <person name="Ouma W.Z."/>
            <person name="Meulia T."/>
            <person name="Sideli G.M."/>
            <person name="Gradziel T.M."/>
            <person name="Fresnedo-Ramirez J."/>
        </authorList>
    </citation>
    <scope>NUCLEOTIDE SEQUENCE [LARGE SCALE GENOMIC DNA]</scope>
    <source>
        <strain evidence="1">Clone GOH B32 T37-40</strain>
    </source>
</reference>
<keyword evidence="2" id="KW-1185">Reference proteome</keyword>
<dbReference type="AlphaFoldDB" id="A0AAD4YKP9"/>
<sequence length="171" mass="18940">MIIRAEIADFDVGRVPIDTGSSVNIIFAIVFGELGIDDSHVNRQLTPLLSFYGDLVEPIALKSAAFRPPRETLYVQGALNGNGPIDDPRDKAPMPQVQHDEELGTIVLNKDQPEQCAKIDTTPTPALKAEFIEFLRNHSEVFAWSYDDMPGISPDVISHKLSISLMYKPVH</sequence>